<comment type="caution">
    <text evidence="11">The sequence shown here is derived from an EMBL/GenBank/DDBJ whole genome shotgun (WGS) entry which is preliminary data.</text>
</comment>
<evidence type="ECO:0000256" key="6">
    <source>
        <dbReference type="ARBA" id="ARBA00022840"/>
    </source>
</evidence>
<feature type="compositionally biased region" description="Low complexity" evidence="9">
    <location>
        <begin position="633"/>
        <end position="652"/>
    </location>
</feature>
<dbReference type="InterPro" id="IPR011009">
    <property type="entry name" value="Kinase-like_dom_sf"/>
</dbReference>
<sequence length="762" mass="83093">MDTGHDGEPSTRIYTDREYFKQLARSLQPRRSPLALAGSDANDGGRGPSREERVSELAHLVPSPEDGSPDERVGAGGRTASEGLSEGSFNQGYYERFFLEQKKLGKGLRGSVFSCQHILDNVYLGRYAVKKVAVGDNHQWLKRMLREVKLLESLRHPNVVEYKHSWLEMHQLSVFGPRVPCLFILMEYANGGNLQEYMEAGSPAAGGDGDGDESSMSLKGRILRKRRQSRLAQDAPAASSQDPSARGRRILTVDQIWSFFSDICGGLAHLHQLQIVHRDLKHMNLLLQWKDTGRGDASDDTPRIMLTDFGECEILSHLEKRDRTGATGTMEFMAPELLEVDEAGRYLDIYTTKSDMWSLGMVLYYLCYTRLPFTSIDDIDVLRRDVLRLQHVDMAAIRRPEGAEEIPQELRRIIQLLLNHNEAKRPDIGDIVRLVDEYSDLWRSRQFGKSRFEMHDSDMASSLAASSAAATPRLDSPTPGSGGGDSFRGAQTVGSTVTAAPGPSRLSRETLVGDTGIKSAEGQSGNAALGSYTLVGSPSQAGARPGTSGELTARPQSQAQQPSSAPQRHTADHQLLLTSAEPTNMAGAHGGHANGSLRYEYQGARSIRHDSAMCGSTKHEEVWCASGPDDGSEATGSGSTSTSSSSSSTGAAPDLGTKRHGAAMDGGRGDVSSGRATKRQRFIADLEIGPVFCVKTALLLAKSYALQRIGTAKGVPPEKMMHMAWLSLVLSALDIHHQSLRLTLLLLVANVGAVCWWLHFID</sequence>
<dbReference type="SMART" id="SM00220">
    <property type="entry name" value="S_TKc"/>
    <property type="match status" value="1"/>
</dbReference>
<reference evidence="11" key="1">
    <citation type="submission" date="2022-07" db="EMBL/GenBank/DDBJ databases">
        <title>Phylogenomic reconstructions and comparative analyses of Kickxellomycotina fungi.</title>
        <authorList>
            <person name="Reynolds N.K."/>
            <person name="Stajich J.E."/>
            <person name="Barry K."/>
            <person name="Grigoriev I.V."/>
            <person name="Crous P."/>
            <person name="Smith M.E."/>
        </authorList>
    </citation>
    <scope>NUCLEOTIDE SEQUENCE</scope>
    <source>
        <strain evidence="11">BCRC 34381</strain>
    </source>
</reference>
<evidence type="ECO:0000259" key="10">
    <source>
        <dbReference type="PROSITE" id="PS50011"/>
    </source>
</evidence>
<comment type="catalytic activity">
    <reaction evidence="8">
        <text>L-seryl-[protein] + ATP = O-phospho-L-seryl-[protein] + ADP + H(+)</text>
        <dbReference type="Rhea" id="RHEA:17989"/>
        <dbReference type="Rhea" id="RHEA-COMP:9863"/>
        <dbReference type="Rhea" id="RHEA-COMP:11604"/>
        <dbReference type="ChEBI" id="CHEBI:15378"/>
        <dbReference type="ChEBI" id="CHEBI:29999"/>
        <dbReference type="ChEBI" id="CHEBI:30616"/>
        <dbReference type="ChEBI" id="CHEBI:83421"/>
        <dbReference type="ChEBI" id="CHEBI:456216"/>
        <dbReference type="EC" id="2.7.11.1"/>
    </reaction>
</comment>
<keyword evidence="3" id="KW-0808">Transferase</keyword>
<feature type="region of interest" description="Disordered" evidence="9">
    <location>
        <begin position="529"/>
        <end position="570"/>
    </location>
</feature>
<evidence type="ECO:0000256" key="9">
    <source>
        <dbReference type="SAM" id="MobiDB-lite"/>
    </source>
</evidence>
<feature type="region of interest" description="Disordered" evidence="9">
    <location>
        <begin position="26"/>
        <end position="83"/>
    </location>
</feature>
<dbReference type="SUPFAM" id="SSF56112">
    <property type="entry name" value="Protein kinase-like (PK-like)"/>
    <property type="match status" value="1"/>
</dbReference>
<feature type="domain" description="Protein kinase" evidence="10">
    <location>
        <begin position="98"/>
        <end position="439"/>
    </location>
</feature>
<evidence type="ECO:0000256" key="4">
    <source>
        <dbReference type="ARBA" id="ARBA00022741"/>
    </source>
</evidence>
<evidence type="ECO:0000256" key="1">
    <source>
        <dbReference type="ARBA" id="ARBA00012513"/>
    </source>
</evidence>
<keyword evidence="2" id="KW-0723">Serine/threonine-protein kinase</keyword>
<dbReference type="PANTHER" id="PTHR43671">
    <property type="entry name" value="SERINE/THREONINE-PROTEIN KINASE NEK"/>
    <property type="match status" value="1"/>
</dbReference>
<dbReference type="EC" id="2.7.11.1" evidence="1"/>
<dbReference type="GO" id="GO:0004674">
    <property type="term" value="F:protein serine/threonine kinase activity"/>
    <property type="evidence" value="ECO:0007669"/>
    <property type="project" value="UniProtKB-KW"/>
</dbReference>
<dbReference type="PROSITE" id="PS50011">
    <property type="entry name" value="PROTEIN_KINASE_DOM"/>
    <property type="match status" value="1"/>
</dbReference>
<name>A0A9W7YCN9_9FUNG</name>
<feature type="region of interest" description="Disordered" evidence="9">
    <location>
        <begin position="625"/>
        <end position="674"/>
    </location>
</feature>
<dbReference type="GO" id="GO:0005524">
    <property type="term" value="F:ATP binding"/>
    <property type="evidence" value="ECO:0007669"/>
    <property type="project" value="UniProtKB-KW"/>
</dbReference>
<feature type="compositionally biased region" description="Low complexity" evidence="9">
    <location>
        <begin position="553"/>
        <end position="568"/>
    </location>
</feature>
<dbReference type="Gene3D" id="3.30.200.20">
    <property type="entry name" value="Phosphorylase Kinase, domain 1"/>
    <property type="match status" value="1"/>
</dbReference>
<feature type="compositionally biased region" description="Low complexity" evidence="9">
    <location>
        <begin position="463"/>
        <end position="479"/>
    </location>
</feature>
<dbReference type="Proteomes" id="UP001143981">
    <property type="component" value="Unassembled WGS sequence"/>
</dbReference>
<dbReference type="EMBL" id="JANBOI010000648">
    <property type="protein sequence ID" value="KAJ1729251.1"/>
    <property type="molecule type" value="Genomic_DNA"/>
</dbReference>
<dbReference type="OrthoDB" id="1405469at2759"/>
<feature type="region of interest" description="Disordered" evidence="9">
    <location>
        <begin position="226"/>
        <end position="245"/>
    </location>
</feature>
<evidence type="ECO:0000256" key="8">
    <source>
        <dbReference type="ARBA" id="ARBA00048679"/>
    </source>
</evidence>
<keyword evidence="5 11" id="KW-0418">Kinase</keyword>
<keyword evidence="12" id="KW-1185">Reference proteome</keyword>
<gene>
    <name evidence="11" type="primary">IKS1</name>
    <name evidence="11" type="ORF">LPJ61_003616</name>
</gene>
<dbReference type="FunFam" id="3.30.200.20:FF:000306">
    <property type="entry name" value="IKS protein kinase"/>
    <property type="match status" value="1"/>
</dbReference>
<evidence type="ECO:0000256" key="3">
    <source>
        <dbReference type="ARBA" id="ARBA00022679"/>
    </source>
</evidence>
<keyword evidence="6" id="KW-0067">ATP-binding</keyword>
<organism evidence="11 12">
    <name type="scientific">Coemansia biformis</name>
    <dbReference type="NCBI Taxonomy" id="1286918"/>
    <lineage>
        <taxon>Eukaryota</taxon>
        <taxon>Fungi</taxon>
        <taxon>Fungi incertae sedis</taxon>
        <taxon>Zoopagomycota</taxon>
        <taxon>Kickxellomycotina</taxon>
        <taxon>Kickxellomycetes</taxon>
        <taxon>Kickxellales</taxon>
        <taxon>Kickxellaceae</taxon>
        <taxon>Coemansia</taxon>
    </lineage>
</organism>
<keyword evidence="4" id="KW-0547">Nucleotide-binding</keyword>
<evidence type="ECO:0000313" key="12">
    <source>
        <dbReference type="Proteomes" id="UP001143981"/>
    </source>
</evidence>
<dbReference type="AlphaFoldDB" id="A0A9W7YCN9"/>
<dbReference type="PANTHER" id="PTHR43671:SF106">
    <property type="entry name" value="NIMA-LIKE KINASE"/>
    <property type="match status" value="1"/>
</dbReference>
<dbReference type="PROSITE" id="PS00108">
    <property type="entry name" value="PROTEIN_KINASE_ST"/>
    <property type="match status" value="1"/>
</dbReference>
<evidence type="ECO:0000256" key="5">
    <source>
        <dbReference type="ARBA" id="ARBA00022777"/>
    </source>
</evidence>
<feature type="region of interest" description="Disordered" evidence="9">
    <location>
        <begin position="463"/>
        <end position="509"/>
    </location>
</feature>
<feature type="compositionally biased region" description="Low complexity" evidence="9">
    <location>
        <begin position="232"/>
        <end position="244"/>
    </location>
</feature>
<dbReference type="Pfam" id="PF07714">
    <property type="entry name" value="PK_Tyr_Ser-Thr"/>
    <property type="match status" value="1"/>
</dbReference>
<evidence type="ECO:0000256" key="7">
    <source>
        <dbReference type="ARBA" id="ARBA00047899"/>
    </source>
</evidence>
<dbReference type="InterPro" id="IPR050660">
    <property type="entry name" value="NEK_Ser/Thr_kinase"/>
</dbReference>
<comment type="catalytic activity">
    <reaction evidence="7">
        <text>L-threonyl-[protein] + ATP = O-phospho-L-threonyl-[protein] + ADP + H(+)</text>
        <dbReference type="Rhea" id="RHEA:46608"/>
        <dbReference type="Rhea" id="RHEA-COMP:11060"/>
        <dbReference type="Rhea" id="RHEA-COMP:11605"/>
        <dbReference type="ChEBI" id="CHEBI:15378"/>
        <dbReference type="ChEBI" id="CHEBI:30013"/>
        <dbReference type="ChEBI" id="CHEBI:30616"/>
        <dbReference type="ChEBI" id="CHEBI:61977"/>
        <dbReference type="ChEBI" id="CHEBI:456216"/>
        <dbReference type="EC" id="2.7.11.1"/>
    </reaction>
</comment>
<accession>A0A9W7YCN9</accession>
<evidence type="ECO:0000256" key="2">
    <source>
        <dbReference type="ARBA" id="ARBA00022527"/>
    </source>
</evidence>
<dbReference type="InterPro" id="IPR001245">
    <property type="entry name" value="Ser-Thr/Tyr_kinase_cat_dom"/>
</dbReference>
<dbReference type="InterPro" id="IPR000719">
    <property type="entry name" value="Prot_kinase_dom"/>
</dbReference>
<protein>
    <recommendedName>
        <fullName evidence="1">non-specific serine/threonine protein kinase</fullName>
        <ecNumber evidence="1">2.7.11.1</ecNumber>
    </recommendedName>
</protein>
<proteinExistence type="predicted"/>
<dbReference type="Gene3D" id="1.10.510.10">
    <property type="entry name" value="Transferase(Phosphotransferase) domain 1"/>
    <property type="match status" value="1"/>
</dbReference>
<evidence type="ECO:0000313" key="11">
    <source>
        <dbReference type="EMBL" id="KAJ1729251.1"/>
    </source>
</evidence>
<dbReference type="InterPro" id="IPR008271">
    <property type="entry name" value="Ser/Thr_kinase_AS"/>
</dbReference>